<gene>
    <name evidence="2" type="ORF">SAE02_54480</name>
</gene>
<evidence type="ECO:0000256" key="1">
    <source>
        <dbReference type="SAM" id="Phobius"/>
    </source>
</evidence>
<evidence type="ECO:0000313" key="2">
    <source>
        <dbReference type="EMBL" id="GEO41300.1"/>
    </source>
</evidence>
<proteinExistence type="predicted"/>
<organism evidence="2 3">
    <name type="scientific">Skermanella aerolata</name>
    <dbReference type="NCBI Taxonomy" id="393310"/>
    <lineage>
        <taxon>Bacteria</taxon>
        <taxon>Pseudomonadati</taxon>
        <taxon>Pseudomonadota</taxon>
        <taxon>Alphaproteobacteria</taxon>
        <taxon>Rhodospirillales</taxon>
        <taxon>Azospirillaceae</taxon>
        <taxon>Skermanella</taxon>
    </lineage>
</organism>
<keyword evidence="3" id="KW-1185">Reference proteome</keyword>
<feature type="transmembrane region" description="Helical" evidence="1">
    <location>
        <begin position="78"/>
        <end position="101"/>
    </location>
</feature>
<dbReference type="Proteomes" id="UP000321523">
    <property type="component" value="Unassembled WGS sequence"/>
</dbReference>
<keyword evidence="1" id="KW-0812">Transmembrane</keyword>
<keyword evidence="1" id="KW-0472">Membrane</keyword>
<dbReference type="AlphaFoldDB" id="A0A512DYM7"/>
<keyword evidence="1" id="KW-1133">Transmembrane helix</keyword>
<name>A0A512DYM7_9PROT</name>
<protein>
    <submittedName>
        <fullName evidence="2">Uncharacterized protein</fullName>
    </submittedName>
</protein>
<evidence type="ECO:0000313" key="3">
    <source>
        <dbReference type="Proteomes" id="UP000321523"/>
    </source>
</evidence>
<reference evidence="2 3" key="1">
    <citation type="submission" date="2019-07" db="EMBL/GenBank/DDBJ databases">
        <title>Whole genome shotgun sequence of Skermanella aerolata NBRC 106429.</title>
        <authorList>
            <person name="Hosoyama A."/>
            <person name="Uohara A."/>
            <person name="Ohji S."/>
            <person name="Ichikawa N."/>
        </authorList>
    </citation>
    <scope>NUCLEOTIDE SEQUENCE [LARGE SCALE GENOMIC DNA]</scope>
    <source>
        <strain evidence="2 3">NBRC 106429</strain>
    </source>
</reference>
<dbReference type="EMBL" id="BJYZ01000027">
    <property type="protein sequence ID" value="GEO41300.1"/>
    <property type="molecule type" value="Genomic_DNA"/>
</dbReference>
<accession>A0A512DYM7</accession>
<comment type="caution">
    <text evidence="2">The sequence shown here is derived from an EMBL/GenBank/DDBJ whole genome shotgun (WGS) entry which is preliminary data.</text>
</comment>
<dbReference type="RefSeq" id="WP_244619662.1">
    <property type="nucleotide sequence ID" value="NZ_BJYZ01000027.1"/>
</dbReference>
<sequence length="107" mass="11657">MVFLRVTGAILLLAGMAALGFDLWQYVQSSGQGMGQSTGQGFHLAAAGELWYRLSPGTLNLTQAVTQRYVLPELWDPVLLTVLLWPAFLVLAVPGLVLFALGSLRRR</sequence>